<dbReference type="Gene3D" id="3.40.710.10">
    <property type="entry name" value="DD-peptidase/beta-lactamase superfamily"/>
    <property type="match status" value="1"/>
</dbReference>
<accession>A0A142VZG0</accession>
<dbReference type="EMBL" id="CP013342">
    <property type="protein sequence ID" value="AMU94677.1"/>
    <property type="molecule type" value="Genomic_DNA"/>
</dbReference>
<dbReference type="AlphaFoldDB" id="A0A142VZG0"/>
<organism evidence="2 3">
    <name type="scientific">Sphingopyxis terrae subsp. terrae NBRC 15098</name>
    <dbReference type="NCBI Taxonomy" id="1219058"/>
    <lineage>
        <taxon>Bacteria</taxon>
        <taxon>Pseudomonadati</taxon>
        <taxon>Pseudomonadota</taxon>
        <taxon>Alphaproteobacteria</taxon>
        <taxon>Sphingomonadales</taxon>
        <taxon>Sphingomonadaceae</taxon>
        <taxon>Sphingopyxis</taxon>
    </lineage>
</organism>
<dbReference type="PANTHER" id="PTHR43283">
    <property type="entry name" value="BETA-LACTAMASE-RELATED"/>
    <property type="match status" value="1"/>
</dbReference>
<dbReference type="InterPro" id="IPR050789">
    <property type="entry name" value="Diverse_Enzym_Activities"/>
</dbReference>
<dbReference type="GO" id="GO:0016787">
    <property type="term" value="F:hydrolase activity"/>
    <property type="evidence" value="ECO:0007669"/>
    <property type="project" value="UniProtKB-KW"/>
</dbReference>
<gene>
    <name evidence="2" type="ORF">AOA14_08695</name>
</gene>
<name>A0A142VZG0_9SPHN</name>
<evidence type="ECO:0000313" key="3">
    <source>
        <dbReference type="Proteomes" id="UP000076234"/>
    </source>
</evidence>
<dbReference type="InterPro" id="IPR001466">
    <property type="entry name" value="Beta-lactam-related"/>
</dbReference>
<evidence type="ECO:0000259" key="1">
    <source>
        <dbReference type="Pfam" id="PF00144"/>
    </source>
</evidence>
<protein>
    <submittedName>
        <fullName evidence="2">Serine hydrolase</fullName>
    </submittedName>
</protein>
<reference evidence="3" key="1">
    <citation type="submission" date="2015-11" db="EMBL/GenBank/DDBJ databases">
        <title>Complete genome sequence of a polyethylene glycol-degrading strain Sphingopyxis terrae strain 203-1 (NBRC 15098).</title>
        <authorList>
            <person name="Yoshiyuki O."/>
            <person name="Shouta N."/>
            <person name="Nagata Y."/>
            <person name="Numata M."/>
            <person name="Tsuchikane K."/>
            <person name="Hosoyama A."/>
            <person name="Yamazoe A."/>
            <person name="Tsuda M."/>
            <person name="Fujita N."/>
            <person name="Kawai F."/>
        </authorList>
    </citation>
    <scope>NUCLEOTIDE SEQUENCE [LARGE SCALE GENOMIC DNA]</scope>
    <source>
        <strain evidence="3">203-1</strain>
    </source>
</reference>
<reference evidence="2 3" key="2">
    <citation type="journal article" date="2016" name="Genome Announc.">
        <title>Complete Genome Sequence of Sphingopyxis terrae Strain 203-1 (NBRC 111660), a Polyethylene Glycol Degrader.</title>
        <authorList>
            <person name="Ohtsubo Y."/>
            <person name="Nonoyama S."/>
            <person name="Nagata Y."/>
            <person name="Numata M."/>
            <person name="Tsuchikane K."/>
            <person name="Hosoyama A."/>
            <person name="Yamazoe A."/>
            <person name="Tsuda M."/>
            <person name="Fujita N."/>
            <person name="Kawai F."/>
        </authorList>
    </citation>
    <scope>NUCLEOTIDE SEQUENCE [LARGE SCALE GENOMIC DNA]</scope>
    <source>
        <strain evidence="2 3">203-1</strain>
    </source>
</reference>
<feature type="domain" description="Beta-lactamase-related" evidence="1">
    <location>
        <begin position="2"/>
        <end position="288"/>
    </location>
</feature>
<dbReference type="KEGG" id="ster:AOA14_08695"/>
<dbReference type="Pfam" id="PF00144">
    <property type="entry name" value="Beta-lactamase"/>
    <property type="match status" value="1"/>
</dbReference>
<evidence type="ECO:0000313" key="2">
    <source>
        <dbReference type="EMBL" id="AMU94677.1"/>
    </source>
</evidence>
<proteinExistence type="predicted"/>
<dbReference type="InterPro" id="IPR012338">
    <property type="entry name" value="Beta-lactam/transpept-like"/>
</dbReference>
<keyword evidence="2" id="KW-0378">Hydrolase</keyword>
<dbReference type="SUPFAM" id="SSF56601">
    <property type="entry name" value="beta-lactamase/transpeptidase-like"/>
    <property type="match status" value="1"/>
</dbReference>
<dbReference type="STRING" id="1219058.AOA14_08695"/>
<sequence length="303" mass="33683">MADADAGRPLGVDTPLRIASNTKTFTAATVLRLWEQGRIDLDAPIVELIAPEFDRLLRSDGYDPGRITVRHLLSHSAGLSDHGSDPRFAKRFLADPARVWKPIELVALMTEYADPQSEPGTEFRYSDDGYILLGHIIERITGQTLAAAVREQLALNRLGLTDSWWEIMEEPPVGTRPRARQWLGDHDVTDVNASIDLYGGGGLLMSARDMARFFKALFEGRVFARSETLQEMLRPGQHKGSDQYRLGIFVGHIGGRDVYWHSGFWGTYALYDPATRTAAAGVTTNQEGYGDLVSIVRAKVPMR</sequence>
<dbReference type="Proteomes" id="UP000076234">
    <property type="component" value="Chromosome"/>
</dbReference>